<dbReference type="SUPFAM" id="SSF54427">
    <property type="entry name" value="NTF2-like"/>
    <property type="match status" value="1"/>
</dbReference>
<dbReference type="RefSeq" id="WP_134513452.1">
    <property type="nucleotide sequence ID" value="NZ_SOHJ01000003.1"/>
</dbReference>
<dbReference type="OrthoDB" id="7479079at2"/>
<sequence length="279" mass="30195">MSDPVDLAPELALPPADLQTDSIELMRRFCADWLNKANADVCRQIMSAEYRVEIGGIVLSGLAEYVPATLQQLRQFPGLEIVVHEVISNGNQMALRFTEHGGSTQGNYAAWVGIALFWSDGSVLVRNVTEEDYTSRRRQLGSGVPDALSDALLEPWVTEPRAPNAGAETRVRDWLEAGGLSVRDAQESRLTWDEGAAASVPILNVTSTIVLDLFSAGETVVFRVVESGGYHDGLDLPDQLLGKSGSLSSVGIVRADRTNAITGHVVRDRAGLRRALSRA</sequence>
<organism evidence="1 2">
    <name type="scientific">Cryobacterium suzukii</name>
    <dbReference type="NCBI Taxonomy" id="1259198"/>
    <lineage>
        <taxon>Bacteria</taxon>
        <taxon>Bacillati</taxon>
        <taxon>Actinomycetota</taxon>
        <taxon>Actinomycetes</taxon>
        <taxon>Micrococcales</taxon>
        <taxon>Microbacteriaceae</taxon>
        <taxon>Cryobacterium</taxon>
    </lineage>
</organism>
<accession>A0A4R9AIJ2</accession>
<dbReference type="EMBL" id="SOHJ01000003">
    <property type="protein sequence ID" value="TFD62185.1"/>
    <property type="molecule type" value="Genomic_DNA"/>
</dbReference>
<reference evidence="1 2" key="1">
    <citation type="submission" date="2019-03" db="EMBL/GenBank/DDBJ databases">
        <title>Genomics of glacier-inhabiting Cryobacterium strains.</title>
        <authorList>
            <person name="Liu Q."/>
            <person name="Xin Y.-H."/>
        </authorList>
    </citation>
    <scope>NUCLEOTIDE SEQUENCE [LARGE SCALE GENOMIC DNA]</scope>
    <source>
        <strain evidence="1 2">Sr39</strain>
    </source>
</reference>
<dbReference type="AlphaFoldDB" id="A0A4R9AIJ2"/>
<evidence type="ECO:0000313" key="2">
    <source>
        <dbReference type="Proteomes" id="UP000298170"/>
    </source>
</evidence>
<comment type="caution">
    <text evidence="1">The sequence shown here is derived from an EMBL/GenBank/DDBJ whole genome shotgun (WGS) entry which is preliminary data.</text>
</comment>
<gene>
    <name evidence="1" type="ORF">E3T39_04095</name>
</gene>
<proteinExistence type="predicted"/>
<dbReference type="Proteomes" id="UP000298170">
    <property type="component" value="Unassembled WGS sequence"/>
</dbReference>
<name>A0A4R9AIJ2_9MICO</name>
<evidence type="ECO:0000313" key="1">
    <source>
        <dbReference type="EMBL" id="TFD62185.1"/>
    </source>
</evidence>
<protein>
    <submittedName>
        <fullName evidence="1">Uncharacterized protein</fullName>
    </submittedName>
</protein>
<keyword evidence="2" id="KW-1185">Reference proteome</keyword>
<dbReference type="Gene3D" id="3.10.450.50">
    <property type="match status" value="1"/>
</dbReference>
<dbReference type="InterPro" id="IPR032710">
    <property type="entry name" value="NTF2-like_dom_sf"/>
</dbReference>